<dbReference type="GO" id="GO:0005829">
    <property type="term" value="C:cytosol"/>
    <property type="evidence" value="ECO:0007669"/>
    <property type="project" value="TreeGrafter"/>
</dbReference>
<sequence>MGSVLIAKTHSLGSMVYEALVDSVEDTRVILKLSSKCCEGLALTNDSDATVDVQFHINRLPLCEMHDNIDRLGPEHVRILFPEFSSVGLEDKIYNLPWILDPKLNEDQKQIIRKIAAPSIDAPPLVVFGPFGTGKTFTLNQAVRRIAVNLNNRVLICTHSNSAADIHVELLDEYLKQQHGITACTPLRIYTPLRKLSTVSDQVKEYCLITDRGKATEAFRLPTRDDVLRHRVVVSTLGMSRALFDMELHRGFFSHILVDEAAQALETDALTPITLAGNNTKVVFTGDHMQMSPDVFSPEAKSGDSKLPCKRDSFMITWNVEKRHPWIRISSC</sequence>
<evidence type="ECO:0000313" key="3">
    <source>
        <dbReference type="Proteomes" id="UP001163046"/>
    </source>
</evidence>
<accession>A0A9W9ZCB5</accession>
<dbReference type="Proteomes" id="UP001163046">
    <property type="component" value="Unassembled WGS sequence"/>
</dbReference>
<protein>
    <recommendedName>
        <fullName evidence="1">DNA2/NAM7 helicase helicase domain-containing protein</fullName>
    </recommendedName>
</protein>
<proteinExistence type="predicted"/>
<evidence type="ECO:0000259" key="1">
    <source>
        <dbReference type="Pfam" id="PF13086"/>
    </source>
</evidence>
<gene>
    <name evidence="2" type="ORF">OS493_023634</name>
</gene>
<organism evidence="2 3">
    <name type="scientific">Desmophyllum pertusum</name>
    <dbReference type="NCBI Taxonomy" id="174260"/>
    <lineage>
        <taxon>Eukaryota</taxon>
        <taxon>Metazoa</taxon>
        <taxon>Cnidaria</taxon>
        <taxon>Anthozoa</taxon>
        <taxon>Hexacorallia</taxon>
        <taxon>Scleractinia</taxon>
        <taxon>Caryophylliina</taxon>
        <taxon>Caryophylliidae</taxon>
        <taxon>Desmophyllum</taxon>
    </lineage>
</organism>
<feature type="domain" description="DNA2/NAM7 helicase helicase" evidence="1">
    <location>
        <begin position="103"/>
        <end position="208"/>
    </location>
</feature>
<dbReference type="InterPro" id="IPR041677">
    <property type="entry name" value="DNA2/NAM7_AAA_11"/>
</dbReference>
<dbReference type="Gene3D" id="3.40.50.300">
    <property type="entry name" value="P-loop containing nucleotide triphosphate hydrolases"/>
    <property type="match status" value="1"/>
</dbReference>
<dbReference type="EMBL" id="MU826367">
    <property type="protein sequence ID" value="KAJ7378379.1"/>
    <property type="molecule type" value="Genomic_DNA"/>
</dbReference>
<name>A0A9W9ZCB5_9CNID</name>
<dbReference type="InterPro" id="IPR027417">
    <property type="entry name" value="P-loop_NTPase"/>
</dbReference>
<dbReference type="PANTHER" id="PTHR10887">
    <property type="entry name" value="DNA2/NAM7 HELICASE FAMILY"/>
    <property type="match status" value="1"/>
</dbReference>
<keyword evidence="3" id="KW-1185">Reference proteome</keyword>
<dbReference type="PANTHER" id="PTHR10887:SF365">
    <property type="entry name" value="HELICASE WITH ZINC FINGER DOMAIN-RELATED"/>
    <property type="match status" value="1"/>
</dbReference>
<dbReference type="InterPro" id="IPR045055">
    <property type="entry name" value="DNA2/NAM7-like"/>
</dbReference>
<dbReference type="OrthoDB" id="5988104at2759"/>
<dbReference type="GO" id="GO:0004386">
    <property type="term" value="F:helicase activity"/>
    <property type="evidence" value="ECO:0007669"/>
    <property type="project" value="InterPro"/>
</dbReference>
<comment type="caution">
    <text evidence="2">The sequence shown here is derived from an EMBL/GenBank/DDBJ whole genome shotgun (WGS) entry which is preliminary data.</text>
</comment>
<dbReference type="AlphaFoldDB" id="A0A9W9ZCB5"/>
<feature type="domain" description="DNA2/NAM7 helicase helicase" evidence="1">
    <location>
        <begin position="227"/>
        <end position="297"/>
    </location>
</feature>
<evidence type="ECO:0000313" key="2">
    <source>
        <dbReference type="EMBL" id="KAJ7378379.1"/>
    </source>
</evidence>
<dbReference type="GO" id="GO:0043186">
    <property type="term" value="C:P granule"/>
    <property type="evidence" value="ECO:0007669"/>
    <property type="project" value="TreeGrafter"/>
</dbReference>
<reference evidence="2" key="1">
    <citation type="submission" date="2023-01" db="EMBL/GenBank/DDBJ databases">
        <title>Genome assembly of the deep-sea coral Lophelia pertusa.</title>
        <authorList>
            <person name="Herrera S."/>
            <person name="Cordes E."/>
        </authorList>
    </citation>
    <scope>NUCLEOTIDE SEQUENCE</scope>
    <source>
        <strain evidence="2">USNM1676648</strain>
        <tissue evidence="2">Polyp</tissue>
    </source>
</reference>
<dbReference type="Pfam" id="PF13086">
    <property type="entry name" value="AAA_11"/>
    <property type="match status" value="2"/>
</dbReference>
<dbReference type="GO" id="GO:0035194">
    <property type="term" value="P:regulatory ncRNA-mediated post-transcriptional gene silencing"/>
    <property type="evidence" value="ECO:0007669"/>
    <property type="project" value="TreeGrafter"/>
</dbReference>
<dbReference type="SUPFAM" id="SSF52540">
    <property type="entry name" value="P-loop containing nucleoside triphosphate hydrolases"/>
    <property type="match status" value="1"/>
</dbReference>